<dbReference type="PANTHER" id="PTHR11918:SF45">
    <property type="entry name" value="THREONYLCARBAMOYLADENOSINE TRNA METHYLTHIOTRANSFERASE"/>
    <property type="match status" value="1"/>
</dbReference>
<evidence type="ECO:0000259" key="17">
    <source>
        <dbReference type="PROSITE" id="PS51918"/>
    </source>
</evidence>
<evidence type="ECO:0000256" key="4">
    <source>
        <dbReference type="ARBA" id="ARBA00022485"/>
    </source>
</evidence>
<keyword evidence="19" id="KW-1185">Reference proteome</keyword>
<evidence type="ECO:0000256" key="3">
    <source>
        <dbReference type="ARBA" id="ARBA00013273"/>
    </source>
</evidence>
<dbReference type="InterPro" id="IPR005839">
    <property type="entry name" value="Methylthiotransferase"/>
</dbReference>
<dbReference type="InterPro" id="IPR034557">
    <property type="entry name" value="ThrcA_tRNA_MEthiotransferase"/>
</dbReference>
<keyword evidence="5" id="KW-0963">Cytoplasm</keyword>
<dbReference type="Pfam" id="PF04055">
    <property type="entry name" value="Radical_SAM"/>
    <property type="match status" value="1"/>
</dbReference>
<accession>A0A1I0ZK24</accession>
<evidence type="ECO:0000256" key="1">
    <source>
        <dbReference type="ARBA" id="ARBA00001966"/>
    </source>
</evidence>
<keyword evidence="4" id="KW-0004">4Fe-4S</keyword>
<comment type="catalytic activity">
    <reaction evidence="13">
        <text>N(6)-L-threonylcarbamoyladenosine(37) in tRNA + (sulfur carrier)-SH + AH2 + 2 S-adenosyl-L-methionine = 2-methylsulfanyl-N(6)-L-threonylcarbamoyladenosine(37) in tRNA + (sulfur carrier)-H + 5'-deoxyadenosine + L-methionine + A + S-adenosyl-L-homocysteine + 2 H(+)</text>
        <dbReference type="Rhea" id="RHEA:37075"/>
        <dbReference type="Rhea" id="RHEA-COMP:10163"/>
        <dbReference type="Rhea" id="RHEA-COMP:11092"/>
        <dbReference type="Rhea" id="RHEA-COMP:14737"/>
        <dbReference type="Rhea" id="RHEA-COMP:14739"/>
        <dbReference type="ChEBI" id="CHEBI:13193"/>
        <dbReference type="ChEBI" id="CHEBI:15378"/>
        <dbReference type="ChEBI" id="CHEBI:17319"/>
        <dbReference type="ChEBI" id="CHEBI:17499"/>
        <dbReference type="ChEBI" id="CHEBI:29917"/>
        <dbReference type="ChEBI" id="CHEBI:57844"/>
        <dbReference type="ChEBI" id="CHEBI:57856"/>
        <dbReference type="ChEBI" id="CHEBI:59789"/>
        <dbReference type="ChEBI" id="CHEBI:64428"/>
        <dbReference type="ChEBI" id="CHEBI:74418"/>
        <dbReference type="ChEBI" id="CHEBI:74420"/>
        <dbReference type="EC" id="2.8.4.5"/>
    </reaction>
</comment>
<evidence type="ECO:0000256" key="7">
    <source>
        <dbReference type="ARBA" id="ARBA00022691"/>
    </source>
</evidence>
<dbReference type="NCBIfam" id="TIGR00089">
    <property type="entry name" value="MiaB/RimO family radical SAM methylthiotransferase"/>
    <property type="match status" value="1"/>
</dbReference>
<evidence type="ECO:0000256" key="10">
    <source>
        <dbReference type="ARBA" id="ARBA00023004"/>
    </source>
</evidence>
<evidence type="ECO:0000313" key="19">
    <source>
        <dbReference type="Proteomes" id="UP000198838"/>
    </source>
</evidence>
<dbReference type="PROSITE" id="PS51918">
    <property type="entry name" value="RADICAL_SAM"/>
    <property type="match status" value="1"/>
</dbReference>
<organism evidence="18 19">
    <name type="scientific">Acetitomaculum ruminis DSM 5522</name>
    <dbReference type="NCBI Taxonomy" id="1120918"/>
    <lineage>
        <taxon>Bacteria</taxon>
        <taxon>Bacillati</taxon>
        <taxon>Bacillota</taxon>
        <taxon>Clostridia</taxon>
        <taxon>Lachnospirales</taxon>
        <taxon>Lachnospiraceae</taxon>
        <taxon>Acetitomaculum</taxon>
    </lineage>
</organism>
<evidence type="ECO:0000256" key="9">
    <source>
        <dbReference type="ARBA" id="ARBA00022723"/>
    </source>
</evidence>
<evidence type="ECO:0000256" key="13">
    <source>
        <dbReference type="ARBA" id="ARBA00051661"/>
    </source>
</evidence>
<feature type="domain" description="MTTase N-terminal" evidence="16">
    <location>
        <begin position="2"/>
        <end position="114"/>
    </location>
</feature>
<keyword evidence="6 18" id="KW-0808">Transferase</keyword>
<dbReference type="InterPro" id="IPR038135">
    <property type="entry name" value="Methylthiotransferase_N_sf"/>
</dbReference>
<dbReference type="EC" id="2.8.4.5" evidence="3"/>
<keyword evidence="10" id="KW-0408">Iron</keyword>
<evidence type="ECO:0000313" key="18">
    <source>
        <dbReference type="EMBL" id="SFB24748.1"/>
    </source>
</evidence>
<dbReference type="SFLD" id="SFLDG01082">
    <property type="entry name" value="B12-binding_domain_containing"/>
    <property type="match status" value="1"/>
</dbReference>
<gene>
    <name evidence="18" type="ORF">SAMN05216249_11518</name>
</gene>
<dbReference type="PROSITE" id="PS51449">
    <property type="entry name" value="MTTASE_N"/>
    <property type="match status" value="1"/>
</dbReference>
<comment type="similarity">
    <text evidence="14">Belongs to the methylthiotransferase family. MtaB subfamily.</text>
</comment>
<evidence type="ECO:0000259" key="16">
    <source>
        <dbReference type="PROSITE" id="PS51449"/>
    </source>
</evidence>
<evidence type="ECO:0000256" key="12">
    <source>
        <dbReference type="ARBA" id="ARBA00031213"/>
    </source>
</evidence>
<dbReference type="InterPro" id="IPR058240">
    <property type="entry name" value="rSAM_sf"/>
</dbReference>
<keyword evidence="7" id="KW-0949">S-adenosyl-L-methionine</keyword>
<dbReference type="Gene3D" id="3.40.50.12160">
    <property type="entry name" value="Methylthiotransferase, N-terminal domain"/>
    <property type="match status" value="1"/>
</dbReference>
<dbReference type="SFLD" id="SFLDF00295">
    <property type="entry name" value="threonylcarbamoyladenosine_tRN"/>
    <property type="match status" value="1"/>
</dbReference>
<feature type="domain" description="Radical SAM core" evidence="17">
    <location>
        <begin position="139"/>
        <end position="367"/>
    </location>
</feature>
<dbReference type="FunFam" id="3.40.50.12160:FF:000004">
    <property type="entry name" value="Threonylcarbamoyladenosine tRNA methylthiotransferase MtaB"/>
    <property type="match status" value="1"/>
</dbReference>
<dbReference type="STRING" id="1120918.SAMN05216249_11518"/>
<dbReference type="EMBL" id="FOJY01000015">
    <property type="protein sequence ID" value="SFB24748.1"/>
    <property type="molecule type" value="Genomic_DNA"/>
</dbReference>
<dbReference type="PANTHER" id="PTHR11918">
    <property type="entry name" value="RADICAL SAM PROTEINS"/>
    <property type="match status" value="1"/>
</dbReference>
<dbReference type="SFLD" id="SFLDS00029">
    <property type="entry name" value="Radical_SAM"/>
    <property type="match status" value="1"/>
</dbReference>
<evidence type="ECO:0000256" key="11">
    <source>
        <dbReference type="ARBA" id="ARBA00023014"/>
    </source>
</evidence>
<dbReference type="Gene3D" id="3.80.30.20">
    <property type="entry name" value="tm_1862 like domain"/>
    <property type="match status" value="1"/>
</dbReference>
<dbReference type="InterPro" id="IPR023404">
    <property type="entry name" value="rSAM_horseshoe"/>
</dbReference>
<keyword evidence="11" id="KW-0411">Iron-sulfur</keyword>
<dbReference type="GO" id="GO:0046872">
    <property type="term" value="F:metal ion binding"/>
    <property type="evidence" value="ECO:0007669"/>
    <property type="project" value="UniProtKB-KW"/>
</dbReference>
<dbReference type="InterPro" id="IPR020612">
    <property type="entry name" value="Methylthiotransferase_CS"/>
</dbReference>
<dbReference type="RefSeq" id="WP_092873297.1">
    <property type="nucleotide sequence ID" value="NZ_FOJY01000015.1"/>
</dbReference>
<comment type="cofactor">
    <cofactor evidence="1">
        <name>[4Fe-4S] cluster</name>
        <dbReference type="ChEBI" id="CHEBI:49883"/>
    </cofactor>
</comment>
<dbReference type="SMART" id="SM00729">
    <property type="entry name" value="Elp3"/>
    <property type="match status" value="1"/>
</dbReference>
<proteinExistence type="inferred from homology"/>
<dbReference type="Proteomes" id="UP000198838">
    <property type="component" value="Unassembled WGS sequence"/>
</dbReference>
<dbReference type="GO" id="GO:0051539">
    <property type="term" value="F:4 iron, 4 sulfur cluster binding"/>
    <property type="evidence" value="ECO:0007669"/>
    <property type="project" value="UniProtKB-KW"/>
</dbReference>
<dbReference type="NCBIfam" id="TIGR01579">
    <property type="entry name" value="MiaB-like-C"/>
    <property type="match status" value="1"/>
</dbReference>
<dbReference type="InterPro" id="IPR006638">
    <property type="entry name" value="Elp3/MiaA/NifB-like_rSAM"/>
</dbReference>
<dbReference type="PROSITE" id="PS01278">
    <property type="entry name" value="MTTASE_RADICAL"/>
    <property type="match status" value="1"/>
</dbReference>
<name>A0A1I0ZK24_9FIRM</name>
<reference evidence="18 19" key="1">
    <citation type="submission" date="2016-10" db="EMBL/GenBank/DDBJ databases">
        <authorList>
            <person name="de Groot N.N."/>
        </authorList>
    </citation>
    <scope>NUCLEOTIDE SEQUENCE [LARGE SCALE GENOMIC DNA]</scope>
    <source>
        <strain evidence="18 19">DSM 5522</strain>
    </source>
</reference>
<dbReference type="Pfam" id="PF00919">
    <property type="entry name" value="UPF0004"/>
    <property type="match status" value="1"/>
</dbReference>
<comment type="function">
    <text evidence="2">Catalyzes the methylthiolation of N6-threonylcarbamoyladenosine (t(6)A), leading to the formation of 2-methylthio-N6-threonylcarbamoyladenosine (ms(2)t(6)A) at position 37 in tRNAs that read codons beginning with adenine.</text>
</comment>
<evidence type="ECO:0000256" key="6">
    <source>
        <dbReference type="ARBA" id="ARBA00022679"/>
    </source>
</evidence>
<evidence type="ECO:0000256" key="5">
    <source>
        <dbReference type="ARBA" id="ARBA00022490"/>
    </source>
</evidence>
<dbReference type="SFLD" id="SFLDG01061">
    <property type="entry name" value="methylthiotransferase"/>
    <property type="match status" value="1"/>
</dbReference>
<keyword evidence="8" id="KW-0819">tRNA processing</keyword>
<dbReference type="InterPro" id="IPR013848">
    <property type="entry name" value="Methylthiotransferase_N"/>
</dbReference>
<dbReference type="GO" id="GO:0035598">
    <property type="term" value="F:tRNA (N(6)-L-threonylcarbamoyladenosine(37)-C(2))-methylthiotransferase activity"/>
    <property type="evidence" value="ECO:0007669"/>
    <property type="project" value="UniProtKB-EC"/>
</dbReference>
<dbReference type="InterPro" id="IPR007197">
    <property type="entry name" value="rSAM"/>
</dbReference>
<sequence length="432" mass="49936">MKKAAFHNLGCKVNAYETDAMLESLKNDGYEIVDFNEEADIYIINTCSVTNVADKKSRQMIHRAKKKNPNALIIACGCYVQTSKDEVIKDGTAHIVIGTNHKNKILDYIKDYYDGAEKIVNIDDISHEHQYEKITANQAGENTRAYMKIQDGCNQFCSYCIIPYARGRARSRSFEDIYEEAKVLASKKYKEIVLTGIHLSSYGKDTGDTLLHVIKELSCIEGIERIRLGSIEPGIISDEFLEEVSKIKEFCPHFHISMQSGCDSVLKRMNRHYTADEYYEKCCKIRKYFEHPAITTDVIVGFPMESEEEFNETYDFIKKVEFYETHVFKYSRRKGTKADKMEGQVKEEIKNERSDILLKENELKRKKFIEYYLDKEIEVLFEDTIEVDDKIYQLGHTKEYVKAALLSKENLSNTSKIGKAKGFLQNNILLLE</sequence>
<dbReference type="FunFam" id="3.80.30.20:FF:000001">
    <property type="entry name" value="tRNA-2-methylthio-N(6)-dimethylallyladenosine synthase 2"/>
    <property type="match status" value="1"/>
</dbReference>
<evidence type="ECO:0000256" key="8">
    <source>
        <dbReference type="ARBA" id="ARBA00022694"/>
    </source>
</evidence>
<dbReference type="OrthoDB" id="9805215at2"/>
<dbReference type="AlphaFoldDB" id="A0A1I0ZK24"/>
<dbReference type="SUPFAM" id="SSF102114">
    <property type="entry name" value="Radical SAM enzymes"/>
    <property type="match status" value="1"/>
</dbReference>
<evidence type="ECO:0000256" key="15">
    <source>
        <dbReference type="ARBA" id="ARBA00069898"/>
    </source>
</evidence>
<dbReference type="InterPro" id="IPR006467">
    <property type="entry name" value="MiaB-like_bact"/>
</dbReference>
<protein>
    <recommendedName>
        <fullName evidence="15">Threonylcarbamoyladenosine tRNA methylthiotransferase MtaB</fullName>
        <ecNumber evidence="3">2.8.4.5</ecNumber>
    </recommendedName>
    <alternativeName>
        <fullName evidence="12">tRNA-t(6)A37 methylthiotransferase</fullName>
    </alternativeName>
</protein>
<evidence type="ECO:0000256" key="2">
    <source>
        <dbReference type="ARBA" id="ARBA00002399"/>
    </source>
</evidence>
<evidence type="ECO:0000256" key="14">
    <source>
        <dbReference type="ARBA" id="ARBA00061574"/>
    </source>
</evidence>
<keyword evidence="9" id="KW-0479">Metal-binding</keyword>